<organism evidence="1">
    <name type="scientific">Arundo donax</name>
    <name type="common">Giant reed</name>
    <name type="synonym">Donax arundinaceus</name>
    <dbReference type="NCBI Taxonomy" id="35708"/>
    <lineage>
        <taxon>Eukaryota</taxon>
        <taxon>Viridiplantae</taxon>
        <taxon>Streptophyta</taxon>
        <taxon>Embryophyta</taxon>
        <taxon>Tracheophyta</taxon>
        <taxon>Spermatophyta</taxon>
        <taxon>Magnoliopsida</taxon>
        <taxon>Liliopsida</taxon>
        <taxon>Poales</taxon>
        <taxon>Poaceae</taxon>
        <taxon>PACMAD clade</taxon>
        <taxon>Arundinoideae</taxon>
        <taxon>Arundineae</taxon>
        <taxon>Arundo</taxon>
    </lineage>
</organism>
<dbReference type="AlphaFoldDB" id="A0A0A9EDH9"/>
<reference evidence="1" key="2">
    <citation type="journal article" date="2015" name="Data Brief">
        <title>Shoot transcriptome of the giant reed, Arundo donax.</title>
        <authorList>
            <person name="Barrero R.A."/>
            <person name="Guerrero F.D."/>
            <person name="Moolhuijzen P."/>
            <person name="Goolsby J.A."/>
            <person name="Tidwell J."/>
            <person name="Bellgard S.E."/>
            <person name="Bellgard M.I."/>
        </authorList>
    </citation>
    <scope>NUCLEOTIDE SEQUENCE</scope>
    <source>
        <tissue evidence="1">Shoot tissue taken approximately 20 cm above the soil surface</tissue>
    </source>
</reference>
<protein>
    <submittedName>
        <fullName evidence="1">Uncharacterized protein</fullName>
    </submittedName>
</protein>
<name>A0A0A9EDH9_ARUDO</name>
<reference evidence="1" key="1">
    <citation type="submission" date="2014-09" db="EMBL/GenBank/DDBJ databases">
        <authorList>
            <person name="Magalhaes I.L.F."/>
            <person name="Oliveira U."/>
            <person name="Santos F.R."/>
            <person name="Vidigal T.H.D.A."/>
            <person name="Brescovit A.D."/>
            <person name="Santos A.J."/>
        </authorList>
    </citation>
    <scope>NUCLEOTIDE SEQUENCE</scope>
    <source>
        <tissue evidence="1">Shoot tissue taken approximately 20 cm above the soil surface</tissue>
    </source>
</reference>
<evidence type="ECO:0000313" key="1">
    <source>
        <dbReference type="EMBL" id="JAD98829.1"/>
    </source>
</evidence>
<accession>A0A0A9EDH9</accession>
<sequence length="61" mass="6832">MCNGACMWMLDNLYAISWGSVLRNVQIPCFPSFYFCDDTAIQPFSGLGAALFRVYLISLIS</sequence>
<proteinExistence type="predicted"/>
<dbReference type="EMBL" id="GBRH01199066">
    <property type="protein sequence ID" value="JAD98829.1"/>
    <property type="molecule type" value="Transcribed_RNA"/>
</dbReference>